<keyword evidence="4 9" id="KW-0808">Transferase</keyword>
<protein>
    <recommendedName>
        <fullName evidence="9">Beta-ketoacyl-[acyl-carrier-protein] synthase III</fullName>
        <shortName evidence="9">Beta-ketoacyl-ACP synthase III</shortName>
        <shortName evidence="9">KAS III</shortName>
        <ecNumber evidence="9">2.3.1.180</ecNumber>
    </recommendedName>
    <alternativeName>
        <fullName evidence="9">3-oxoacyl-[acyl-carrier-protein] synthase 3</fullName>
    </alternativeName>
    <alternativeName>
        <fullName evidence="9">3-oxoacyl-[acyl-carrier-protein] synthase III</fullName>
    </alternativeName>
</protein>
<evidence type="ECO:0000259" key="11">
    <source>
        <dbReference type="Pfam" id="PF08541"/>
    </source>
</evidence>
<dbReference type="PANTHER" id="PTHR34069">
    <property type="entry name" value="3-OXOACYL-[ACYL-CARRIER-PROTEIN] SYNTHASE 3"/>
    <property type="match status" value="1"/>
</dbReference>
<dbReference type="CDD" id="cd00830">
    <property type="entry name" value="KAS_III"/>
    <property type="match status" value="1"/>
</dbReference>
<comment type="function">
    <text evidence="9">Catalyzes the condensation reaction of fatty acid synthesis by the addition to an acyl acceptor of two carbons from malonyl-ACP. Catalyzes the first condensation reaction which initiates fatty acid synthesis and may therefore play a role in governing the total rate of fatty acid production. Possesses both acetoacetyl-ACP synthase and acetyl transacylase activities. Its substrate specificity determines the biosynthesis of branched-chain and/or straight-chain of fatty acids.</text>
</comment>
<sequence>MPAAIVAGLGSWLPPRAVTNEELTHRLDTTDEWIRSRIGVATRHMIDPGTATSDLAVEAARRALRSAGVPGAGAVLLATTTPDRPCPATAPEIASRLGLGTVPAFDLAAVCTGFVYGLAVGAGLIASGLVESLLVIGADTYSTILDPEDRTSSVIFGDGAGAVLLRAGDPEEPGALGPFDLGSHGELADLITVPGGGSRQRSSPAPADPGDQYFRMEGRAVFANAVTRMTASSQSALKSAGLQTSDVDRVVAHQANARILDAVATELRVDRDRFVSNIARVGNTSAASIPLALDHGLRDGELRAGHRVLLTAFGGGLTWGSTSLTWPEIALAD</sequence>
<evidence type="ECO:0000256" key="9">
    <source>
        <dbReference type="HAMAP-Rule" id="MF_01815"/>
    </source>
</evidence>
<feature type="region of interest" description="Disordered" evidence="10">
    <location>
        <begin position="192"/>
        <end position="211"/>
    </location>
</feature>
<feature type="domain" description="Beta-ketoacyl-[acyl-carrier-protein] synthase III N-terminal" evidence="12">
    <location>
        <begin position="105"/>
        <end position="185"/>
    </location>
</feature>
<dbReference type="GO" id="GO:0004315">
    <property type="term" value="F:3-oxoacyl-[acyl-carrier-protein] synthase activity"/>
    <property type="evidence" value="ECO:0007669"/>
    <property type="project" value="InterPro"/>
</dbReference>
<dbReference type="NCBIfam" id="NF006829">
    <property type="entry name" value="PRK09352.1"/>
    <property type="match status" value="1"/>
</dbReference>
<evidence type="ECO:0000313" key="13">
    <source>
        <dbReference type="EMBL" id="XDQ39796.1"/>
    </source>
</evidence>
<name>A0AB39QAG9_9ACTN</name>
<evidence type="ECO:0000256" key="2">
    <source>
        <dbReference type="ARBA" id="ARBA00022490"/>
    </source>
</evidence>
<keyword evidence="7 9" id="KW-0275">Fatty acid biosynthesis</keyword>
<dbReference type="EMBL" id="CP163439">
    <property type="protein sequence ID" value="XDQ39796.1"/>
    <property type="molecule type" value="Genomic_DNA"/>
</dbReference>
<dbReference type="GO" id="GO:0033818">
    <property type="term" value="F:beta-ketoacyl-acyl-carrier-protein synthase III activity"/>
    <property type="evidence" value="ECO:0007669"/>
    <property type="project" value="UniProtKB-UniRule"/>
</dbReference>
<dbReference type="InterPro" id="IPR013751">
    <property type="entry name" value="ACP_syn_III_N"/>
</dbReference>
<keyword evidence="8 9" id="KW-0012">Acyltransferase</keyword>
<keyword evidence="5 9" id="KW-0276">Fatty acid metabolism</keyword>
<keyword evidence="3 9" id="KW-0444">Lipid biosynthesis</keyword>
<feature type="domain" description="Beta-ketoacyl-[acyl-carrier-protein] synthase III C-terminal" evidence="11">
    <location>
        <begin position="237"/>
        <end position="326"/>
    </location>
</feature>
<dbReference type="SUPFAM" id="SSF53901">
    <property type="entry name" value="Thiolase-like"/>
    <property type="match status" value="1"/>
</dbReference>
<feature type="active site" evidence="9">
    <location>
        <position position="283"/>
    </location>
</feature>
<feature type="region of interest" description="ACP-binding" evidence="9">
    <location>
        <begin position="254"/>
        <end position="258"/>
    </location>
</feature>
<evidence type="ECO:0000256" key="8">
    <source>
        <dbReference type="ARBA" id="ARBA00023315"/>
    </source>
</evidence>
<dbReference type="InterPro" id="IPR016039">
    <property type="entry name" value="Thiolase-like"/>
</dbReference>
<dbReference type="PANTHER" id="PTHR34069:SF2">
    <property type="entry name" value="BETA-KETOACYL-[ACYL-CARRIER-PROTEIN] SYNTHASE III"/>
    <property type="match status" value="1"/>
</dbReference>
<evidence type="ECO:0000259" key="12">
    <source>
        <dbReference type="Pfam" id="PF08545"/>
    </source>
</evidence>
<comment type="subcellular location">
    <subcellularLocation>
        <location evidence="9">Cytoplasm</location>
    </subcellularLocation>
</comment>
<accession>A0AB39QAG9</accession>
<dbReference type="Pfam" id="PF08541">
    <property type="entry name" value="ACP_syn_III_C"/>
    <property type="match status" value="1"/>
</dbReference>
<comment type="pathway">
    <text evidence="9">Lipid metabolism; fatty acid biosynthesis.</text>
</comment>
<evidence type="ECO:0000256" key="6">
    <source>
        <dbReference type="ARBA" id="ARBA00023098"/>
    </source>
</evidence>
<proteinExistence type="inferred from homology"/>
<evidence type="ECO:0000256" key="7">
    <source>
        <dbReference type="ARBA" id="ARBA00023160"/>
    </source>
</evidence>
<dbReference type="InterPro" id="IPR004655">
    <property type="entry name" value="FabH"/>
</dbReference>
<dbReference type="GO" id="GO:0044550">
    <property type="term" value="P:secondary metabolite biosynthetic process"/>
    <property type="evidence" value="ECO:0007669"/>
    <property type="project" value="TreeGrafter"/>
</dbReference>
<dbReference type="Gene3D" id="3.40.47.10">
    <property type="match status" value="1"/>
</dbReference>
<evidence type="ECO:0000256" key="1">
    <source>
        <dbReference type="ARBA" id="ARBA00008642"/>
    </source>
</evidence>
<feature type="active site" evidence="9">
    <location>
        <position position="111"/>
    </location>
</feature>
<evidence type="ECO:0000256" key="10">
    <source>
        <dbReference type="SAM" id="MobiDB-lite"/>
    </source>
</evidence>
<evidence type="ECO:0000256" key="5">
    <source>
        <dbReference type="ARBA" id="ARBA00022832"/>
    </source>
</evidence>
<reference evidence="13" key="1">
    <citation type="submission" date="2024-07" db="EMBL/GenBank/DDBJ databases">
        <authorList>
            <person name="Yu S.T."/>
        </authorList>
    </citation>
    <scope>NUCLEOTIDE SEQUENCE</scope>
    <source>
        <strain evidence="13">R28</strain>
    </source>
</reference>
<evidence type="ECO:0000256" key="3">
    <source>
        <dbReference type="ARBA" id="ARBA00022516"/>
    </source>
</evidence>
<dbReference type="GO" id="GO:0006633">
    <property type="term" value="P:fatty acid biosynthetic process"/>
    <property type="evidence" value="ECO:0007669"/>
    <property type="project" value="UniProtKB-UniRule"/>
</dbReference>
<comment type="subunit">
    <text evidence="9">Homodimer.</text>
</comment>
<dbReference type="EC" id="2.3.1.180" evidence="9"/>
<evidence type="ECO:0000256" key="4">
    <source>
        <dbReference type="ARBA" id="ARBA00022679"/>
    </source>
</evidence>
<dbReference type="GO" id="GO:0005737">
    <property type="term" value="C:cytoplasm"/>
    <property type="evidence" value="ECO:0007669"/>
    <property type="project" value="UniProtKB-SubCell"/>
</dbReference>
<dbReference type="InterPro" id="IPR013747">
    <property type="entry name" value="ACP_syn_III_C"/>
</dbReference>
<keyword evidence="6 9" id="KW-0443">Lipid metabolism</keyword>
<comment type="catalytic activity">
    <reaction evidence="9">
        <text>malonyl-[ACP] + acetyl-CoA + H(+) = 3-oxobutanoyl-[ACP] + CO2 + CoA</text>
        <dbReference type="Rhea" id="RHEA:12080"/>
        <dbReference type="Rhea" id="RHEA-COMP:9623"/>
        <dbReference type="Rhea" id="RHEA-COMP:9625"/>
        <dbReference type="ChEBI" id="CHEBI:15378"/>
        <dbReference type="ChEBI" id="CHEBI:16526"/>
        <dbReference type="ChEBI" id="CHEBI:57287"/>
        <dbReference type="ChEBI" id="CHEBI:57288"/>
        <dbReference type="ChEBI" id="CHEBI:78449"/>
        <dbReference type="ChEBI" id="CHEBI:78450"/>
        <dbReference type="EC" id="2.3.1.180"/>
    </reaction>
</comment>
<dbReference type="RefSeq" id="WP_369174508.1">
    <property type="nucleotide sequence ID" value="NZ_CP163439.1"/>
</dbReference>
<gene>
    <name evidence="9" type="primary">fabH</name>
    <name evidence="13" type="ORF">AB5J49_44190</name>
</gene>
<organism evidence="13">
    <name type="scientific">Streptomyces sp. R28</name>
    <dbReference type="NCBI Taxonomy" id="3238628"/>
    <lineage>
        <taxon>Bacteria</taxon>
        <taxon>Bacillati</taxon>
        <taxon>Actinomycetota</taxon>
        <taxon>Actinomycetes</taxon>
        <taxon>Kitasatosporales</taxon>
        <taxon>Streptomycetaceae</taxon>
        <taxon>Streptomyces</taxon>
    </lineage>
</organism>
<dbReference type="NCBIfam" id="TIGR00747">
    <property type="entry name" value="fabH"/>
    <property type="match status" value="1"/>
</dbReference>
<keyword evidence="9" id="KW-0511">Multifunctional enzyme</keyword>
<dbReference type="Pfam" id="PF08545">
    <property type="entry name" value="ACP_syn_III"/>
    <property type="match status" value="1"/>
</dbReference>
<dbReference type="AlphaFoldDB" id="A0AB39QAG9"/>
<keyword evidence="2 9" id="KW-0963">Cytoplasm</keyword>
<comment type="similarity">
    <text evidence="1 9">Belongs to the thiolase-like superfamily. FabH family.</text>
</comment>
<feature type="active site" evidence="9">
    <location>
        <position position="253"/>
    </location>
</feature>
<comment type="domain">
    <text evidence="9">The last Arg residue of the ACP-binding site is essential for the weak association between ACP/AcpP and FabH.</text>
</comment>
<dbReference type="HAMAP" id="MF_01815">
    <property type="entry name" value="FabH"/>
    <property type="match status" value="1"/>
</dbReference>